<dbReference type="Proteomes" id="UP000196084">
    <property type="component" value="Unassembled WGS sequence"/>
</dbReference>
<feature type="domain" description="ABC transmembrane type-1" evidence="10">
    <location>
        <begin position="68"/>
        <end position="259"/>
    </location>
</feature>
<evidence type="ECO:0000313" key="12">
    <source>
        <dbReference type="Proteomes" id="UP000196084"/>
    </source>
</evidence>
<dbReference type="PROSITE" id="PS50928">
    <property type="entry name" value="ABC_TM1"/>
    <property type="match status" value="1"/>
</dbReference>
<dbReference type="GO" id="GO:0005886">
    <property type="term" value="C:plasma membrane"/>
    <property type="evidence" value="ECO:0007669"/>
    <property type="project" value="UniProtKB-SubCell"/>
</dbReference>
<dbReference type="SUPFAM" id="SSF161098">
    <property type="entry name" value="MetI-like"/>
    <property type="match status" value="1"/>
</dbReference>
<dbReference type="AlphaFoldDB" id="A0A202E3R6"/>
<feature type="transmembrane region" description="Helical" evidence="9">
    <location>
        <begin position="67"/>
        <end position="91"/>
    </location>
</feature>
<protein>
    <submittedName>
        <fullName evidence="11">ABC transporter permease</fullName>
    </submittedName>
</protein>
<keyword evidence="7 9" id="KW-1133">Transmembrane helix</keyword>
<keyword evidence="6 9" id="KW-0812">Transmembrane</keyword>
<keyword evidence="5" id="KW-0762">Sugar transport</keyword>
<evidence type="ECO:0000256" key="8">
    <source>
        <dbReference type="ARBA" id="ARBA00023136"/>
    </source>
</evidence>
<feature type="transmembrane region" description="Helical" evidence="9">
    <location>
        <begin position="180"/>
        <end position="202"/>
    </location>
</feature>
<feature type="transmembrane region" description="Helical" evidence="9">
    <location>
        <begin position="136"/>
        <end position="159"/>
    </location>
</feature>
<dbReference type="GO" id="GO:0055085">
    <property type="term" value="P:transmembrane transport"/>
    <property type="evidence" value="ECO:0007669"/>
    <property type="project" value="InterPro"/>
</dbReference>
<comment type="caution">
    <text evidence="11">The sequence shown here is derived from an EMBL/GenBank/DDBJ whole genome shotgun (WGS) entry which is preliminary data.</text>
</comment>
<evidence type="ECO:0000256" key="1">
    <source>
        <dbReference type="ARBA" id="ARBA00004651"/>
    </source>
</evidence>
<accession>A0A202E3R6</accession>
<dbReference type="InterPro" id="IPR035906">
    <property type="entry name" value="MetI-like_sf"/>
</dbReference>
<evidence type="ECO:0000256" key="5">
    <source>
        <dbReference type="ARBA" id="ARBA00022597"/>
    </source>
</evidence>
<dbReference type="PANTHER" id="PTHR32243">
    <property type="entry name" value="MALTOSE TRANSPORT SYSTEM PERMEASE-RELATED"/>
    <property type="match status" value="1"/>
</dbReference>
<keyword evidence="8 9" id="KW-0472">Membrane</keyword>
<evidence type="ECO:0000259" key="10">
    <source>
        <dbReference type="PROSITE" id="PS50928"/>
    </source>
</evidence>
<dbReference type="CDD" id="cd06261">
    <property type="entry name" value="TM_PBP2"/>
    <property type="match status" value="1"/>
</dbReference>
<keyword evidence="4" id="KW-1003">Cell membrane</keyword>
<organism evidence="11 12">
    <name type="scientific">Natronolimnobius baerhuensis</name>
    <dbReference type="NCBI Taxonomy" id="253108"/>
    <lineage>
        <taxon>Archaea</taxon>
        <taxon>Methanobacteriati</taxon>
        <taxon>Methanobacteriota</taxon>
        <taxon>Stenosarchaea group</taxon>
        <taxon>Halobacteria</taxon>
        <taxon>Halobacteriales</taxon>
        <taxon>Natrialbaceae</taxon>
        <taxon>Natronolimnobius</taxon>
    </lineage>
</organism>
<evidence type="ECO:0000313" key="11">
    <source>
        <dbReference type="EMBL" id="OVE82879.1"/>
    </source>
</evidence>
<evidence type="ECO:0000256" key="2">
    <source>
        <dbReference type="ARBA" id="ARBA00009047"/>
    </source>
</evidence>
<evidence type="ECO:0000256" key="6">
    <source>
        <dbReference type="ARBA" id="ARBA00022692"/>
    </source>
</evidence>
<comment type="subcellular location">
    <subcellularLocation>
        <location evidence="1 9">Cell membrane</location>
        <topology evidence="1 9">Multi-pass membrane protein</topology>
    </subcellularLocation>
</comment>
<dbReference type="Pfam" id="PF00528">
    <property type="entry name" value="BPD_transp_1"/>
    <property type="match status" value="1"/>
</dbReference>
<name>A0A202E3R6_9EURY</name>
<sequence>MSIRKAATVYGLLFGYYTFLLVPIVWLMLSSFLTTSGLYSGELIPSIDEYTIANYERVLGDGLFQQYFLNSVIVAVATTLLTLVVAIPAAYSVSRFEYPGRDYVILGLISSQMLPLVLVLLPLFTIMFRLNLVDSLLGLVIGHTVGALPFAVWLLKGFFDGIPEALDDAAMMDGCNRIQIMYKIIVPLSIPGIAVSAFYAFIASWNDYLFVSILSQSSGTRTLPMGLQLFQTANQVDWGAVTAAAVVTMVPVLLLFAFVQSWLVEGLSNTGTKGS</sequence>
<dbReference type="Gene3D" id="1.10.3720.10">
    <property type="entry name" value="MetI-like"/>
    <property type="match status" value="1"/>
</dbReference>
<reference evidence="11 12" key="1">
    <citation type="submission" date="2017-02" db="EMBL/GenBank/DDBJ databases">
        <title>Natronthermophilus aegyptiacus gen. nov.,sp. nov., an aerobic, extremely halophilic alkalithermophilic archaeon isolated from the athalassohaline Wadi An Natrun, Egypt.</title>
        <authorList>
            <person name="Zhao B."/>
        </authorList>
    </citation>
    <scope>NUCLEOTIDE SEQUENCE [LARGE SCALE GENOMIC DNA]</scope>
    <source>
        <strain evidence="11 12">CGMCC 1.3597</strain>
    </source>
</reference>
<evidence type="ECO:0000256" key="4">
    <source>
        <dbReference type="ARBA" id="ARBA00022475"/>
    </source>
</evidence>
<feature type="transmembrane region" description="Helical" evidence="9">
    <location>
        <begin position="238"/>
        <end position="259"/>
    </location>
</feature>
<dbReference type="PANTHER" id="PTHR32243:SF50">
    <property type="entry name" value="MALTOSE_MALTODEXTRIN TRANSPORT SYSTEM PERMEASE PROTEIN MALG"/>
    <property type="match status" value="1"/>
</dbReference>
<dbReference type="InterPro" id="IPR000515">
    <property type="entry name" value="MetI-like"/>
</dbReference>
<dbReference type="EMBL" id="MWPH01000006">
    <property type="protein sequence ID" value="OVE82879.1"/>
    <property type="molecule type" value="Genomic_DNA"/>
</dbReference>
<comment type="similarity">
    <text evidence="2">Belongs to the binding-protein-dependent transport system permease family. MalFG subfamily.</text>
</comment>
<feature type="transmembrane region" description="Helical" evidence="9">
    <location>
        <begin position="7"/>
        <end position="29"/>
    </location>
</feature>
<dbReference type="InterPro" id="IPR050901">
    <property type="entry name" value="BP-dep_ABC_trans_perm"/>
</dbReference>
<keyword evidence="3 9" id="KW-0813">Transport</keyword>
<gene>
    <name evidence="11" type="ORF">B2G88_18890</name>
</gene>
<evidence type="ECO:0000256" key="3">
    <source>
        <dbReference type="ARBA" id="ARBA00022448"/>
    </source>
</evidence>
<keyword evidence="12" id="KW-1185">Reference proteome</keyword>
<evidence type="ECO:0000256" key="9">
    <source>
        <dbReference type="RuleBase" id="RU363032"/>
    </source>
</evidence>
<evidence type="ECO:0000256" key="7">
    <source>
        <dbReference type="ARBA" id="ARBA00022989"/>
    </source>
</evidence>
<feature type="transmembrane region" description="Helical" evidence="9">
    <location>
        <begin position="103"/>
        <end position="124"/>
    </location>
</feature>
<proteinExistence type="inferred from homology"/>